<evidence type="ECO:0000313" key="4">
    <source>
        <dbReference type="Proteomes" id="UP000006882"/>
    </source>
</evidence>
<keyword evidence="1" id="KW-0812">Transmembrane</keyword>
<reference evidence="3 4" key="1">
    <citation type="journal article" date="2013" name="Nat. Genet.">
        <title>The high-quality draft genome of peach (Prunus persica) identifies unique patterns of genetic diversity, domestication and genome evolution.</title>
        <authorList>
            <consortium name="International Peach Genome Initiative"/>
            <person name="Verde I."/>
            <person name="Abbott A.G."/>
            <person name="Scalabrin S."/>
            <person name="Jung S."/>
            <person name="Shu S."/>
            <person name="Marroni F."/>
            <person name="Zhebentyayeva T."/>
            <person name="Dettori M.T."/>
            <person name="Grimwood J."/>
            <person name="Cattonaro F."/>
            <person name="Zuccolo A."/>
            <person name="Rossini L."/>
            <person name="Jenkins J."/>
            <person name="Vendramin E."/>
            <person name="Meisel L.A."/>
            <person name="Decroocq V."/>
            <person name="Sosinski B."/>
            <person name="Prochnik S."/>
            <person name="Mitros T."/>
            <person name="Policriti A."/>
            <person name="Cipriani G."/>
            <person name="Dondini L."/>
            <person name="Ficklin S."/>
            <person name="Goodstein D.M."/>
            <person name="Xuan P."/>
            <person name="Del Fabbro C."/>
            <person name="Aramini V."/>
            <person name="Copetti D."/>
            <person name="Gonzalez S."/>
            <person name="Horner D.S."/>
            <person name="Falchi R."/>
            <person name="Lucas S."/>
            <person name="Mica E."/>
            <person name="Maldonado J."/>
            <person name="Lazzari B."/>
            <person name="Bielenberg D."/>
            <person name="Pirona R."/>
            <person name="Miculan M."/>
            <person name="Barakat A."/>
            <person name="Testolin R."/>
            <person name="Stella A."/>
            <person name="Tartarini S."/>
            <person name="Tonutti P."/>
            <person name="Arus P."/>
            <person name="Orellana A."/>
            <person name="Wells C."/>
            <person name="Main D."/>
            <person name="Vizzotto G."/>
            <person name="Silva H."/>
            <person name="Salamini F."/>
            <person name="Schmutz J."/>
            <person name="Morgante M."/>
            <person name="Rokhsar D.S."/>
        </authorList>
    </citation>
    <scope>NUCLEOTIDE SEQUENCE [LARGE SCALE GENOMIC DNA]</scope>
    <source>
        <strain evidence="4">cv. Nemared</strain>
    </source>
</reference>
<protein>
    <recommendedName>
        <fullName evidence="2">DUF8040 domain-containing protein</fullName>
    </recommendedName>
</protein>
<dbReference type="PANTHER" id="PTHR22930">
    <property type="match status" value="1"/>
</dbReference>
<sequence length="261" mass="30366">MATDDVDNFLTRLSRKRARDEEENRDKMSIILGTITSVIAIVVAWYNETYLVKEPSRDWDQERRCYLNRLYNGREVDCIEQLRVSKNAFKSLCTILHGKGGLTPTRNVSIEESVAIFLNILAHNLKFRVIGFDYYRSKETISRQFNSVLHARMRISEEYLKLHPCAISGSERDKWKWFENCIGALDGTHFIRLEQHNDLVLQDQDLEFLASVDHEISNHSTLEGNANRITSVQVTDQWTTFRDTLALQMFHDYQARGTTIS</sequence>
<dbReference type="EMBL" id="CM007651">
    <property type="protein sequence ID" value="ONI30337.1"/>
    <property type="molecule type" value="Genomic_DNA"/>
</dbReference>
<evidence type="ECO:0000256" key="1">
    <source>
        <dbReference type="SAM" id="Phobius"/>
    </source>
</evidence>
<dbReference type="InterPro" id="IPR045249">
    <property type="entry name" value="HARBI1-like"/>
</dbReference>
<dbReference type="InterPro" id="IPR058353">
    <property type="entry name" value="DUF8040"/>
</dbReference>
<feature type="transmembrane region" description="Helical" evidence="1">
    <location>
        <begin position="28"/>
        <end position="46"/>
    </location>
</feature>
<gene>
    <name evidence="3" type="ORF">PRUPE_1G245300</name>
</gene>
<dbReference type="Proteomes" id="UP000006882">
    <property type="component" value="Chromosome G1"/>
</dbReference>
<organism evidence="3 4">
    <name type="scientific">Prunus persica</name>
    <name type="common">Peach</name>
    <name type="synonym">Amygdalus persica</name>
    <dbReference type="NCBI Taxonomy" id="3760"/>
    <lineage>
        <taxon>Eukaryota</taxon>
        <taxon>Viridiplantae</taxon>
        <taxon>Streptophyta</taxon>
        <taxon>Embryophyta</taxon>
        <taxon>Tracheophyta</taxon>
        <taxon>Spermatophyta</taxon>
        <taxon>Magnoliopsida</taxon>
        <taxon>eudicotyledons</taxon>
        <taxon>Gunneridae</taxon>
        <taxon>Pentapetalae</taxon>
        <taxon>rosids</taxon>
        <taxon>fabids</taxon>
        <taxon>Rosales</taxon>
        <taxon>Rosaceae</taxon>
        <taxon>Amygdaloideae</taxon>
        <taxon>Amygdaleae</taxon>
        <taxon>Prunus</taxon>
    </lineage>
</organism>
<dbReference type="PANTHER" id="PTHR22930:SF281">
    <property type="entry name" value="NUCLEASE"/>
    <property type="match status" value="1"/>
</dbReference>
<accession>A0A251R2T5</accession>
<keyword evidence="1" id="KW-1133">Transmembrane helix</keyword>
<proteinExistence type="predicted"/>
<dbReference type="STRING" id="3760.A0A251R2T5"/>
<name>A0A251R2T5_PRUPE</name>
<feature type="domain" description="DUF8040" evidence="2">
    <location>
        <begin position="64"/>
        <end position="152"/>
    </location>
</feature>
<dbReference type="eggNOG" id="KOG4585">
    <property type="taxonomic scope" value="Eukaryota"/>
</dbReference>
<evidence type="ECO:0000313" key="3">
    <source>
        <dbReference type="EMBL" id="ONI30337.1"/>
    </source>
</evidence>
<dbReference type="Pfam" id="PF26138">
    <property type="entry name" value="DUF8040"/>
    <property type="match status" value="1"/>
</dbReference>
<keyword evidence="1" id="KW-0472">Membrane</keyword>
<dbReference type="AlphaFoldDB" id="A0A251R2T5"/>
<dbReference type="Gramene" id="ONI30337">
    <property type="protein sequence ID" value="ONI30337"/>
    <property type="gene ID" value="PRUPE_1G245300"/>
</dbReference>
<evidence type="ECO:0000259" key="2">
    <source>
        <dbReference type="Pfam" id="PF26138"/>
    </source>
</evidence>
<keyword evidence="4" id="KW-1185">Reference proteome</keyword>